<dbReference type="AlphaFoldDB" id="A0A9Q0IA77"/>
<dbReference type="InterPro" id="IPR044822">
    <property type="entry name" value="Myb_DNA-bind_4"/>
</dbReference>
<evidence type="ECO:0000313" key="4">
    <source>
        <dbReference type="Proteomes" id="UP001148018"/>
    </source>
</evidence>
<dbReference type="Gene3D" id="1.10.10.60">
    <property type="entry name" value="Homeodomain-like"/>
    <property type="match status" value="1"/>
</dbReference>
<sequence>MSGTSRQHWPLGETQALLNLWAEDGVQRQMEGVCRNEEVIQYMVDQLSKMGIQRTTVQIREKLKKLRQQYKAVKRDETKTFPFFDLMDSVLGDKGGLHMLDADQTIGFRKRRSESDDPTQGFVSVMAECHRRWLEKEEELRREEMQQEAQLRREEMEQELILRREEGEREERLRHKEMEARSKDTETLSACLMQTLMAKDPPGNC</sequence>
<keyword evidence="4" id="KW-1185">Reference proteome</keyword>
<protein>
    <recommendedName>
        <fullName evidence="2">Myb/SANT-like DNA-binding domain-containing protein</fullName>
    </recommendedName>
</protein>
<feature type="compositionally biased region" description="Basic and acidic residues" evidence="1">
    <location>
        <begin position="162"/>
        <end position="186"/>
    </location>
</feature>
<proteinExistence type="predicted"/>
<dbReference type="PANTHER" id="PTHR47595:SF1">
    <property type="entry name" value="MYB_SANT-LIKE DNA-BINDING DOMAIN-CONTAINING PROTEIN"/>
    <property type="match status" value="1"/>
</dbReference>
<feature type="domain" description="Myb/SANT-like DNA-binding" evidence="2">
    <location>
        <begin position="6"/>
        <end position="89"/>
    </location>
</feature>
<gene>
    <name evidence="3" type="ORF">NHX12_009299</name>
</gene>
<evidence type="ECO:0000256" key="1">
    <source>
        <dbReference type="SAM" id="MobiDB-lite"/>
    </source>
</evidence>
<comment type="caution">
    <text evidence="3">The sequence shown here is derived from an EMBL/GenBank/DDBJ whole genome shotgun (WGS) entry which is preliminary data.</text>
</comment>
<dbReference type="EMBL" id="JANIIK010000114">
    <property type="protein sequence ID" value="KAJ3591354.1"/>
    <property type="molecule type" value="Genomic_DNA"/>
</dbReference>
<feature type="region of interest" description="Disordered" evidence="1">
    <location>
        <begin position="162"/>
        <end position="187"/>
    </location>
</feature>
<dbReference type="Pfam" id="PF13837">
    <property type="entry name" value="Myb_DNA-bind_4"/>
    <property type="match status" value="1"/>
</dbReference>
<accession>A0A9Q0IA77</accession>
<evidence type="ECO:0000313" key="3">
    <source>
        <dbReference type="EMBL" id="KAJ3591354.1"/>
    </source>
</evidence>
<dbReference type="Proteomes" id="UP001148018">
    <property type="component" value="Unassembled WGS sequence"/>
</dbReference>
<reference evidence="3" key="1">
    <citation type="submission" date="2022-07" db="EMBL/GenBank/DDBJ databases">
        <title>Chromosome-level genome of Muraenolepis orangiensis.</title>
        <authorList>
            <person name="Kim J."/>
        </authorList>
    </citation>
    <scope>NUCLEOTIDE SEQUENCE</scope>
    <source>
        <strain evidence="3">KU_S4_2022</strain>
        <tissue evidence="3">Muscle</tissue>
    </source>
</reference>
<dbReference type="OrthoDB" id="691673at2759"/>
<dbReference type="PANTHER" id="PTHR47595">
    <property type="entry name" value="HEAT SHOCK 70 KDA PROTEIN 14"/>
    <property type="match status" value="1"/>
</dbReference>
<name>A0A9Q0IA77_9TELE</name>
<evidence type="ECO:0000259" key="2">
    <source>
        <dbReference type="Pfam" id="PF13837"/>
    </source>
</evidence>
<organism evidence="3 4">
    <name type="scientific">Muraenolepis orangiensis</name>
    <name type="common">Patagonian moray cod</name>
    <dbReference type="NCBI Taxonomy" id="630683"/>
    <lineage>
        <taxon>Eukaryota</taxon>
        <taxon>Metazoa</taxon>
        <taxon>Chordata</taxon>
        <taxon>Craniata</taxon>
        <taxon>Vertebrata</taxon>
        <taxon>Euteleostomi</taxon>
        <taxon>Actinopterygii</taxon>
        <taxon>Neopterygii</taxon>
        <taxon>Teleostei</taxon>
        <taxon>Neoteleostei</taxon>
        <taxon>Acanthomorphata</taxon>
        <taxon>Zeiogadaria</taxon>
        <taxon>Gadariae</taxon>
        <taxon>Gadiformes</taxon>
        <taxon>Muraenolepidoidei</taxon>
        <taxon>Muraenolepididae</taxon>
        <taxon>Muraenolepis</taxon>
    </lineage>
</organism>